<evidence type="ECO:0000256" key="1">
    <source>
        <dbReference type="SAM" id="Phobius"/>
    </source>
</evidence>
<reference evidence="2" key="1">
    <citation type="submission" date="2020-08" db="EMBL/GenBank/DDBJ databases">
        <title>A bifunctional nitrone conjugated secondary metabolite targeting the ribosome.</title>
        <authorList>
            <person name="Limbrick E.M."/>
            <person name="Graf M."/>
            <person name="Derewacz D.K."/>
            <person name="Nguyen F."/>
            <person name="Spraggins J.M."/>
            <person name="Wieland M."/>
            <person name="Ynigez-Gutierrez A.E."/>
            <person name="Reisman B.J."/>
            <person name="Zinshteyn B."/>
            <person name="McCulloch K."/>
            <person name="Iverson T.M."/>
            <person name="Green R."/>
            <person name="Wilson D.N."/>
            <person name="Bachmann B.O."/>
        </authorList>
    </citation>
    <scope>NUCLEOTIDE SEQUENCE</scope>
    <source>
        <strain evidence="2">Africana</strain>
    </source>
</reference>
<gene>
    <name evidence="2" type="ORF">HZU44_02300</name>
</gene>
<accession>A0A7D6C699</accession>
<protein>
    <recommendedName>
        <fullName evidence="3">PqqD family protein</fullName>
    </recommendedName>
</protein>
<evidence type="ECO:0000313" key="2">
    <source>
        <dbReference type="EMBL" id="QLJ99044.1"/>
    </source>
</evidence>
<name>A0A7D6C699_9ACTN</name>
<dbReference type="EMBL" id="CP058905">
    <property type="protein sequence ID" value="QLJ99044.1"/>
    <property type="molecule type" value="Genomic_DNA"/>
</dbReference>
<keyword evidence="1" id="KW-0472">Membrane</keyword>
<feature type="transmembrane region" description="Helical" evidence="1">
    <location>
        <begin position="374"/>
        <end position="395"/>
    </location>
</feature>
<feature type="transmembrane region" description="Helical" evidence="1">
    <location>
        <begin position="115"/>
        <end position="135"/>
    </location>
</feature>
<feature type="transmembrane region" description="Helical" evidence="1">
    <location>
        <begin position="155"/>
        <end position="180"/>
    </location>
</feature>
<keyword evidence="1" id="KW-0812">Transmembrane</keyword>
<dbReference type="AlphaFoldDB" id="A0A7D6C699"/>
<sequence length="411" mass="45488">MASRGRVGPVETAVGYDQDSRVLLHPLVYLADGDEVTIGRRDTDSYGIFPSDGAELVRRLAAGDTPNEVDRWYRSEYGESADIEHVLAALDELGFIAQAGVVDDPAPVRGQRLGAVLFSPPALVGYGLLVAWAVLAMIRSPDLVPTYRHLFFTEYFTVIELALAAGAIPLIVLHEVFHVLAARRLGLRSRVSVGRRFYYVVLETNLDGLVTVPRRQRYLPILAGMLLDGLALSTLTLVADLTRSSDGAFSPVGRVCLALAFATLLRLAWQLFFYLRTDLYVLVTTLLGCVDLHTTAKRLLRNRVLAAVGRRERMADEAQWHPVDRRAAGWYSWLIVAGYTFSLALFVVAVAPAIYRMFAGAIGRFSGSTGAQLIDSMLFLGLNLSQILLTVWLAARERRQRRAQEFQHVIT</sequence>
<proteinExistence type="predicted"/>
<feature type="transmembrane region" description="Helical" evidence="1">
    <location>
        <begin position="251"/>
        <end position="269"/>
    </location>
</feature>
<organism evidence="2">
    <name type="scientific">Micromonospora carbonacea</name>
    <dbReference type="NCBI Taxonomy" id="47853"/>
    <lineage>
        <taxon>Bacteria</taxon>
        <taxon>Bacillati</taxon>
        <taxon>Actinomycetota</taxon>
        <taxon>Actinomycetes</taxon>
        <taxon>Micromonosporales</taxon>
        <taxon>Micromonosporaceae</taxon>
        <taxon>Micromonospora</taxon>
    </lineage>
</organism>
<keyword evidence="1" id="KW-1133">Transmembrane helix</keyword>
<feature type="transmembrane region" description="Helical" evidence="1">
    <location>
        <begin position="330"/>
        <end position="354"/>
    </location>
</feature>
<evidence type="ECO:0008006" key="3">
    <source>
        <dbReference type="Google" id="ProtNLM"/>
    </source>
</evidence>
<feature type="transmembrane region" description="Helical" evidence="1">
    <location>
        <begin position="218"/>
        <end position="239"/>
    </location>
</feature>